<evidence type="ECO:0000313" key="3">
    <source>
        <dbReference type="Proteomes" id="UP000006072"/>
    </source>
</evidence>
<dbReference type="GO" id="GO:0006950">
    <property type="term" value="P:response to stress"/>
    <property type="evidence" value="ECO:0007669"/>
    <property type="project" value="TreeGrafter"/>
</dbReference>
<organism evidence="2 3">
    <name type="scientific">Mycolicibacterium vaccae ATCC 25954</name>
    <dbReference type="NCBI Taxonomy" id="1194972"/>
    <lineage>
        <taxon>Bacteria</taxon>
        <taxon>Bacillati</taxon>
        <taxon>Actinomycetota</taxon>
        <taxon>Actinomycetes</taxon>
        <taxon>Mycobacteriales</taxon>
        <taxon>Mycobacteriaceae</taxon>
        <taxon>Mycolicibacterium</taxon>
    </lineage>
</organism>
<dbReference type="SUPFAM" id="SSF46785">
    <property type="entry name" value="Winged helix' DNA-binding domain"/>
    <property type="match status" value="1"/>
</dbReference>
<dbReference type="InterPro" id="IPR036388">
    <property type="entry name" value="WH-like_DNA-bd_sf"/>
</dbReference>
<evidence type="ECO:0000313" key="2">
    <source>
        <dbReference type="EMBL" id="EJZ06746.1"/>
    </source>
</evidence>
<dbReference type="PATRIC" id="fig|1194972.3.peg.4160"/>
<comment type="caution">
    <text evidence="2">The sequence shown here is derived from an EMBL/GenBank/DDBJ whole genome shotgun (WGS) entry which is preliminary data.</text>
</comment>
<dbReference type="RefSeq" id="WP_003931843.1">
    <property type="nucleotide sequence ID" value="NZ_JH814694.1"/>
</dbReference>
<dbReference type="InterPro" id="IPR000835">
    <property type="entry name" value="HTH_MarR-typ"/>
</dbReference>
<dbReference type="GO" id="GO:0003700">
    <property type="term" value="F:DNA-binding transcription factor activity"/>
    <property type="evidence" value="ECO:0007669"/>
    <property type="project" value="InterPro"/>
</dbReference>
<reference evidence="2 3" key="1">
    <citation type="journal article" date="2012" name="J. Bacteriol.">
        <title>Complete Genome Sequence of Mycobacterium vaccae Type Strain ATCC 25954.</title>
        <authorList>
            <person name="Ho Y.S."/>
            <person name="Adroub S.A."/>
            <person name="Abadi M."/>
            <person name="Al Alwan B."/>
            <person name="Alkhateeb R."/>
            <person name="Gao G."/>
            <person name="Ragab A."/>
            <person name="Ali S."/>
            <person name="van Soolingen D."/>
            <person name="Bitter W."/>
            <person name="Pain A."/>
            <person name="Abdallah A.M."/>
        </authorList>
    </citation>
    <scope>NUCLEOTIDE SEQUENCE [LARGE SCALE GENOMIC DNA]</scope>
    <source>
        <strain evidence="2 3">ATCC 25954</strain>
    </source>
</reference>
<dbReference type="HOGENOM" id="CLU_083287_2_2_11"/>
<proteinExistence type="predicted"/>
<accession>K0UIQ4</accession>
<sequence>MAEMAGLTEDELRAWRSFTDMRHLLERHLAAHLQREFGLSESDFEILVNLSEAPSDRLRSSELAGTTQWEKSRLSHHLGRMEKRGLIRREASQGRYPDVVLTPAGRKAVEAAAPANAARVRELFVDVLGPERLAALGEASRDVMAALTTHIAENCTLAPST</sequence>
<dbReference type="Proteomes" id="UP000006072">
    <property type="component" value="Unassembled WGS sequence"/>
</dbReference>
<protein>
    <submittedName>
        <fullName evidence="2">MarR family transcriptional regulator</fullName>
    </submittedName>
</protein>
<dbReference type="EMBL" id="ALQA01000053">
    <property type="protein sequence ID" value="EJZ06746.1"/>
    <property type="molecule type" value="Genomic_DNA"/>
</dbReference>
<dbReference type="InterPro" id="IPR039422">
    <property type="entry name" value="MarR/SlyA-like"/>
</dbReference>
<dbReference type="InterPro" id="IPR036390">
    <property type="entry name" value="WH_DNA-bd_sf"/>
</dbReference>
<dbReference type="eggNOG" id="COG1846">
    <property type="taxonomic scope" value="Bacteria"/>
</dbReference>
<keyword evidence="3" id="KW-1185">Reference proteome</keyword>
<feature type="domain" description="HTH marR-type" evidence="1">
    <location>
        <begin position="32"/>
        <end position="132"/>
    </location>
</feature>
<gene>
    <name evidence="2" type="ORF">MVAC_20868</name>
</gene>
<dbReference type="SMART" id="SM00347">
    <property type="entry name" value="HTH_MARR"/>
    <property type="match status" value="1"/>
</dbReference>
<dbReference type="Gene3D" id="1.10.10.10">
    <property type="entry name" value="Winged helix-like DNA-binding domain superfamily/Winged helix DNA-binding domain"/>
    <property type="match status" value="1"/>
</dbReference>
<dbReference type="AlphaFoldDB" id="K0UIQ4"/>
<dbReference type="PANTHER" id="PTHR33164">
    <property type="entry name" value="TRANSCRIPTIONAL REGULATOR, MARR FAMILY"/>
    <property type="match status" value="1"/>
</dbReference>
<evidence type="ECO:0000259" key="1">
    <source>
        <dbReference type="SMART" id="SM00347"/>
    </source>
</evidence>
<name>K0UIQ4_MYCVA</name>
<dbReference type="Pfam" id="PF12802">
    <property type="entry name" value="MarR_2"/>
    <property type="match status" value="1"/>
</dbReference>
<dbReference type="PANTHER" id="PTHR33164:SF99">
    <property type="entry name" value="MARR FAMILY REGULATORY PROTEIN"/>
    <property type="match status" value="1"/>
</dbReference>